<feature type="signal peptide" evidence="2">
    <location>
        <begin position="1"/>
        <end position="19"/>
    </location>
</feature>
<dbReference type="SUPFAM" id="SSF51445">
    <property type="entry name" value="(Trans)glycosidases"/>
    <property type="match status" value="1"/>
</dbReference>
<dbReference type="Proteomes" id="UP001595858">
    <property type="component" value="Unassembled WGS sequence"/>
</dbReference>
<evidence type="ECO:0000259" key="3">
    <source>
        <dbReference type="Pfam" id="PF03537"/>
    </source>
</evidence>
<feature type="region of interest" description="Disordered" evidence="1">
    <location>
        <begin position="26"/>
        <end position="57"/>
    </location>
</feature>
<dbReference type="PANTHER" id="PTHR35273">
    <property type="entry name" value="ALPHA-1,4 POLYGALACTOSAMINIDASE, PUTATIVE (AFU_ORTHOLOGUE AFUA_3G07890)-RELATED"/>
    <property type="match status" value="1"/>
</dbReference>
<feature type="domain" description="Glycoside-hydrolase family GH114 TIM-barrel" evidence="3">
    <location>
        <begin position="59"/>
        <end position="277"/>
    </location>
</feature>
<name>A0ABV9STH9_9ACTN</name>
<feature type="chain" id="PRO_5047264493" evidence="2">
    <location>
        <begin position="20"/>
        <end position="299"/>
    </location>
</feature>
<feature type="compositionally biased region" description="Low complexity" evidence="1">
    <location>
        <begin position="32"/>
        <end position="49"/>
    </location>
</feature>
<dbReference type="EMBL" id="JBHSIY010000029">
    <property type="protein sequence ID" value="MFC4869631.1"/>
    <property type="molecule type" value="Genomic_DNA"/>
</dbReference>
<keyword evidence="2" id="KW-0732">Signal</keyword>
<comment type="caution">
    <text evidence="4">The sequence shown here is derived from an EMBL/GenBank/DDBJ whole genome shotgun (WGS) entry which is preliminary data.</text>
</comment>
<dbReference type="PANTHER" id="PTHR35273:SF2">
    <property type="entry name" value="ALPHA-GALACTOSIDASE"/>
    <property type="match status" value="1"/>
</dbReference>
<reference evidence="5" key="1">
    <citation type="journal article" date="2019" name="Int. J. Syst. Evol. Microbiol.">
        <title>The Global Catalogue of Microorganisms (GCM) 10K type strain sequencing project: providing services to taxonomists for standard genome sequencing and annotation.</title>
        <authorList>
            <consortium name="The Broad Institute Genomics Platform"/>
            <consortium name="The Broad Institute Genome Sequencing Center for Infectious Disease"/>
            <person name="Wu L."/>
            <person name="Ma J."/>
        </authorList>
    </citation>
    <scope>NUCLEOTIDE SEQUENCE [LARGE SCALE GENOMIC DNA]</scope>
    <source>
        <strain evidence="5">CGMCC 4.7304</strain>
    </source>
</reference>
<dbReference type="Gene3D" id="3.20.20.70">
    <property type="entry name" value="Aldolase class I"/>
    <property type="match status" value="1"/>
</dbReference>
<dbReference type="InterPro" id="IPR017853">
    <property type="entry name" value="GH"/>
</dbReference>
<evidence type="ECO:0000313" key="5">
    <source>
        <dbReference type="Proteomes" id="UP001595858"/>
    </source>
</evidence>
<organism evidence="4 5">
    <name type="scientific">Streptomonospora arabica</name>
    <dbReference type="NCBI Taxonomy" id="412417"/>
    <lineage>
        <taxon>Bacteria</taxon>
        <taxon>Bacillati</taxon>
        <taxon>Actinomycetota</taxon>
        <taxon>Actinomycetes</taxon>
        <taxon>Streptosporangiales</taxon>
        <taxon>Nocardiopsidaceae</taxon>
        <taxon>Streptomonospora</taxon>
    </lineage>
</organism>
<protein>
    <submittedName>
        <fullName evidence="4">Endo alpha-1,4 polygalactosaminidase</fullName>
    </submittedName>
</protein>
<evidence type="ECO:0000256" key="2">
    <source>
        <dbReference type="SAM" id="SignalP"/>
    </source>
</evidence>
<dbReference type="InterPro" id="IPR004352">
    <property type="entry name" value="GH114_TIM-barrel"/>
</dbReference>
<keyword evidence="5" id="KW-1185">Reference proteome</keyword>
<evidence type="ECO:0000313" key="4">
    <source>
        <dbReference type="EMBL" id="MFC4869631.1"/>
    </source>
</evidence>
<accession>A0ABV9STH9</accession>
<dbReference type="PROSITE" id="PS51257">
    <property type="entry name" value="PROKAR_LIPOPROTEIN"/>
    <property type="match status" value="1"/>
</dbReference>
<gene>
    <name evidence="4" type="ORF">ACFPCZ_23635</name>
</gene>
<evidence type="ECO:0000256" key="1">
    <source>
        <dbReference type="SAM" id="MobiDB-lite"/>
    </source>
</evidence>
<proteinExistence type="predicted"/>
<dbReference type="InterPro" id="IPR013785">
    <property type="entry name" value="Aldolase_TIM"/>
</dbReference>
<sequence>MTVRSAVRTLPMAALLALAACAPSGPGEESARPAAAEESADSSGEQAASPQPPPAHAAFDYQIGGAYPLPEGADAVIRDRLDAPADGVYNVCYVNGFQVQPGELDQWRESRPDLLLRDADGELVVDSDWDEALIDISTADKREAAAEVVGAWIRGCAQDGFDAVELDNLDSWTRSESLLDRADAVGFAELLTARAHREGLAAGQKNAAELIRDADGGPVAGFDFAVTEECGRWNECDVYAGAYPDRVLDVEYREQDMPAACSFGDLGVSAVLRDLDVATPESAEYVHATCDEFGGAWSS</sequence>
<dbReference type="Pfam" id="PF03537">
    <property type="entry name" value="Glyco_hydro_114"/>
    <property type="match status" value="1"/>
</dbReference>
<dbReference type="RefSeq" id="WP_344141031.1">
    <property type="nucleotide sequence ID" value="NZ_BAAAQI010000002.1"/>
</dbReference>